<evidence type="ECO:0000256" key="2">
    <source>
        <dbReference type="SAM" id="MobiDB-lite"/>
    </source>
</evidence>
<dbReference type="OrthoDB" id="2386312at2759"/>
<dbReference type="AlphaFoldDB" id="A0A397S6R9"/>
<comment type="caution">
    <text evidence="4">The sequence shown here is derived from an EMBL/GenBank/DDBJ whole genome shotgun (WGS) entry which is preliminary data.</text>
</comment>
<feature type="compositionally biased region" description="Basic and acidic residues" evidence="2">
    <location>
        <begin position="70"/>
        <end position="103"/>
    </location>
</feature>
<evidence type="ECO:0000313" key="4">
    <source>
        <dbReference type="EMBL" id="RIA80035.1"/>
    </source>
</evidence>
<keyword evidence="5" id="KW-1185">Reference proteome</keyword>
<proteinExistence type="predicted"/>
<reference evidence="4 5" key="1">
    <citation type="submission" date="2018-06" db="EMBL/GenBank/DDBJ databases">
        <title>Comparative genomics reveals the genomic features of Rhizophagus irregularis, R. cerebriforme, R. diaphanum and Gigaspora rosea, and their symbiotic lifestyle signature.</title>
        <authorList>
            <person name="Morin E."/>
            <person name="San Clemente H."/>
            <person name="Chen E.C.H."/>
            <person name="De La Providencia I."/>
            <person name="Hainaut M."/>
            <person name="Kuo A."/>
            <person name="Kohler A."/>
            <person name="Murat C."/>
            <person name="Tang N."/>
            <person name="Roy S."/>
            <person name="Loubradou J."/>
            <person name="Henrissat B."/>
            <person name="Grigoriev I.V."/>
            <person name="Corradi N."/>
            <person name="Roux C."/>
            <person name="Martin F.M."/>
        </authorList>
    </citation>
    <scope>NUCLEOTIDE SEQUENCE [LARGE SCALE GENOMIC DNA]</scope>
    <source>
        <strain evidence="4 5">DAOM 227022</strain>
    </source>
</reference>
<feature type="region of interest" description="Disordered" evidence="2">
    <location>
        <begin position="132"/>
        <end position="220"/>
    </location>
</feature>
<protein>
    <submittedName>
        <fullName evidence="4">Uncharacterized protein</fullName>
    </submittedName>
</protein>
<sequence>MEKQKYLYKNPKCVGGTSSTISLINAWISITGQRNIQKYRSIAYLGGFTIVALATIWFLSQSPTYTIEYNKSKDKSEKSNKSDKSNKLNNKKDDDMGKSDKRSNNTNKSSVSWLSSIREKIINKLGFGKKSKSKNIKIGKSPSSRNNSTKNVKSNAKKRIPKDNGACSSTSSSKTSDAKPTGSICSSNIKNNIHEGKSTNIVKKIQGPRCGNSSNDSLQQKDSENLISSYGDSSSSIHNNCRQKDQITQKIRVGSCGDSSSSVSDNLRQKDKITQEIRVKSHGDSSSSISNNLCKKDQITQESCCCSSSSSHNNCRQKDQTTQEIRAESCGDSSSSINNLHQKNKITQEIRAESCGSSFTSNEVKQQQLRKLRLKTQETRSSSWTNRENKYRLKDYSIPKRPEKDNLTSPIRNVKCFTKSLCQDIDNKESLTDLEEKIAMTIKKINLIDLQVRENYREFYIPYTPLTLHETFDKIEQERVERYKKLLVKLGRQKQEDSNLESILRMVQEFFHEKRYYDTSDDEDENCHEKRDDHSDEFVDFLNYIQNATRTKVTSNDNFDCNKCPKFSDILAYDEQASRKRIERNFEILKMIDSYEQQGKETEASIKKSIEMFNEQRAKYKGATRHLKRPLRFYDELNRFEDRLMDLKQQADNLAEGLDDMEACFTETLELFNDDGKMDNAVAKYGPILIDDD</sequence>
<feature type="compositionally biased region" description="Polar residues" evidence="2">
    <location>
        <begin position="145"/>
        <end position="154"/>
    </location>
</feature>
<keyword evidence="3" id="KW-1133">Transmembrane helix</keyword>
<evidence type="ECO:0000256" key="3">
    <source>
        <dbReference type="SAM" id="Phobius"/>
    </source>
</evidence>
<accession>A0A397S6R9</accession>
<dbReference type="Proteomes" id="UP000265703">
    <property type="component" value="Unassembled WGS sequence"/>
</dbReference>
<evidence type="ECO:0000256" key="1">
    <source>
        <dbReference type="SAM" id="Coils"/>
    </source>
</evidence>
<feature type="transmembrane region" description="Helical" evidence="3">
    <location>
        <begin position="42"/>
        <end position="60"/>
    </location>
</feature>
<name>A0A397S6R9_9GLOM</name>
<gene>
    <name evidence="4" type="ORF">C1645_745525</name>
</gene>
<evidence type="ECO:0000313" key="5">
    <source>
        <dbReference type="Proteomes" id="UP000265703"/>
    </source>
</evidence>
<keyword evidence="3" id="KW-0472">Membrane</keyword>
<keyword evidence="1" id="KW-0175">Coiled coil</keyword>
<organism evidence="4 5">
    <name type="scientific">Glomus cerebriforme</name>
    <dbReference type="NCBI Taxonomy" id="658196"/>
    <lineage>
        <taxon>Eukaryota</taxon>
        <taxon>Fungi</taxon>
        <taxon>Fungi incertae sedis</taxon>
        <taxon>Mucoromycota</taxon>
        <taxon>Glomeromycotina</taxon>
        <taxon>Glomeromycetes</taxon>
        <taxon>Glomerales</taxon>
        <taxon>Glomeraceae</taxon>
        <taxon>Glomus</taxon>
    </lineage>
</organism>
<feature type="coiled-coil region" evidence="1">
    <location>
        <begin position="637"/>
        <end position="664"/>
    </location>
</feature>
<keyword evidence="3" id="KW-0812">Transmembrane</keyword>
<dbReference type="EMBL" id="QKYT01001063">
    <property type="protein sequence ID" value="RIA80035.1"/>
    <property type="molecule type" value="Genomic_DNA"/>
</dbReference>
<feature type="region of interest" description="Disordered" evidence="2">
    <location>
        <begin position="70"/>
        <end position="111"/>
    </location>
</feature>